<keyword evidence="6" id="KW-0482">Metalloprotease</keyword>
<keyword evidence="7" id="KW-0812">Transmembrane</keyword>
<evidence type="ECO:0000256" key="1">
    <source>
        <dbReference type="ARBA" id="ARBA00001947"/>
    </source>
</evidence>
<feature type="transmembrane region" description="Helical" evidence="7">
    <location>
        <begin position="142"/>
        <end position="163"/>
    </location>
</feature>
<keyword evidence="10" id="KW-1185">Reference proteome</keyword>
<evidence type="ECO:0000256" key="2">
    <source>
        <dbReference type="ARBA" id="ARBA00022670"/>
    </source>
</evidence>
<dbReference type="GO" id="GO:0034982">
    <property type="term" value="P:mitochondrial protein processing"/>
    <property type="evidence" value="ECO:0007669"/>
    <property type="project" value="TreeGrafter"/>
</dbReference>
<evidence type="ECO:0000259" key="8">
    <source>
        <dbReference type="Pfam" id="PF01435"/>
    </source>
</evidence>
<dbReference type="InterPro" id="IPR051156">
    <property type="entry name" value="Mito/Outer_Membr_Metalloprot"/>
</dbReference>
<dbReference type="GO" id="GO:0004222">
    <property type="term" value="F:metalloendopeptidase activity"/>
    <property type="evidence" value="ECO:0007669"/>
    <property type="project" value="InterPro"/>
</dbReference>
<dbReference type="InParanoid" id="A0A0H2SJU8"/>
<protein>
    <recommendedName>
        <fullName evidence="8">Peptidase M48 domain-containing protein</fullName>
    </recommendedName>
</protein>
<keyword evidence="7" id="KW-0472">Membrane</keyword>
<evidence type="ECO:0000313" key="10">
    <source>
        <dbReference type="Proteomes" id="UP000053477"/>
    </source>
</evidence>
<dbReference type="InterPro" id="IPR001915">
    <property type="entry name" value="Peptidase_M48"/>
</dbReference>
<dbReference type="GO" id="GO:0046872">
    <property type="term" value="F:metal ion binding"/>
    <property type="evidence" value="ECO:0007669"/>
    <property type="project" value="UniProtKB-KW"/>
</dbReference>
<gene>
    <name evidence="9" type="ORF">SCHPADRAFT_937090</name>
</gene>
<evidence type="ECO:0000256" key="7">
    <source>
        <dbReference type="SAM" id="Phobius"/>
    </source>
</evidence>
<dbReference type="OrthoDB" id="7464992at2759"/>
<dbReference type="GO" id="GO:0006515">
    <property type="term" value="P:protein quality control for misfolded or incompletely synthesized proteins"/>
    <property type="evidence" value="ECO:0007669"/>
    <property type="project" value="TreeGrafter"/>
</dbReference>
<feature type="domain" description="Peptidase M48" evidence="8">
    <location>
        <begin position="298"/>
        <end position="553"/>
    </location>
</feature>
<dbReference type="GO" id="GO:0005743">
    <property type="term" value="C:mitochondrial inner membrane"/>
    <property type="evidence" value="ECO:0007669"/>
    <property type="project" value="TreeGrafter"/>
</dbReference>
<reference evidence="9 10" key="1">
    <citation type="submission" date="2015-04" db="EMBL/GenBank/DDBJ databases">
        <title>Complete genome sequence of Schizopora paradoxa KUC8140, a cosmopolitan wood degrader in East Asia.</title>
        <authorList>
            <consortium name="DOE Joint Genome Institute"/>
            <person name="Min B."/>
            <person name="Park H."/>
            <person name="Jang Y."/>
            <person name="Kim J.-J."/>
            <person name="Kim K.H."/>
            <person name="Pangilinan J."/>
            <person name="Lipzen A."/>
            <person name="Riley R."/>
            <person name="Grigoriev I.V."/>
            <person name="Spatafora J.W."/>
            <person name="Choi I.-G."/>
        </authorList>
    </citation>
    <scope>NUCLEOTIDE SEQUENCE [LARGE SCALE GENOMIC DNA]</scope>
    <source>
        <strain evidence="9 10">KUC8140</strain>
    </source>
</reference>
<evidence type="ECO:0000313" key="9">
    <source>
        <dbReference type="EMBL" id="KLO17391.1"/>
    </source>
</evidence>
<organism evidence="9 10">
    <name type="scientific">Schizopora paradoxa</name>
    <dbReference type="NCBI Taxonomy" id="27342"/>
    <lineage>
        <taxon>Eukaryota</taxon>
        <taxon>Fungi</taxon>
        <taxon>Dikarya</taxon>
        <taxon>Basidiomycota</taxon>
        <taxon>Agaricomycotina</taxon>
        <taxon>Agaricomycetes</taxon>
        <taxon>Hymenochaetales</taxon>
        <taxon>Schizoporaceae</taxon>
        <taxon>Schizopora</taxon>
    </lineage>
</organism>
<dbReference type="PANTHER" id="PTHR22726:SF18">
    <property type="entry name" value="PEPTIDASE M48 DOMAIN-CONTAINING PROTEIN"/>
    <property type="match status" value="1"/>
</dbReference>
<dbReference type="AlphaFoldDB" id="A0A0H2SJU8"/>
<keyword evidence="3" id="KW-0479">Metal-binding</keyword>
<keyword evidence="4" id="KW-0378">Hydrolase</keyword>
<dbReference type="EMBL" id="KQ085905">
    <property type="protein sequence ID" value="KLO17391.1"/>
    <property type="molecule type" value="Genomic_DNA"/>
</dbReference>
<evidence type="ECO:0000256" key="6">
    <source>
        <dbReference type="ARBA" id="ARBA00023049"/>
    </source>
</evidence>
<name>A0A0H2SJU8_9AGAM</name>
<evidence type="ECO:0000256" key="3">
    <source>
        <dbReference type="ARBA" id="ARBA00022723"/>
    </source>
</evidence>
<dbReference type="Proteomes" id="UP000053477">
    <property type="component" value="Unassembled WGS sequence"/>
</dbReference>
<keyword evidence="2" id="KW-0645">Protease</keyword>
<comment type="cofactor">
    <cofactor evidence="1">
        <name>Zn(2+)</name>
        <dbReference type="ChEBI" id="CHEBI:29105"/>
    </cofactor>
</comment>
<evidence type="ECO:0000256" key="4">
    <source>
        <dbReference type="ARBA" id="ARBA00022801"/>
    </source>
</evidence>
<sequence>MLRNIHRHRLPHIRSFVLSSHQHRGPTPFLARSRVETDADGASGIRTTKWSDQQYRQIREFHATPRRDGLMHLLANVLKASASLEYARMAARIALTFLPVVIIRNHFAKKYMKHVSNKPEFDKPEFAEKTVKVQKMMRRGVMFYRVLIAVPLGLFALTSLASLERTPLSGRWRFILLSPEEEEGIATQLQGTGWFHAVHEMLSDDGPPKIIQPNDWRYQWVSDTLRQLETVVPILAKEKVIMKSNHEAKKEWLYRSPDDMPLPPPSKYPLRPRPAAKDYLRWFCDKTSGQVVSPTAIPAHTISGPPYSLLVVDDPECDTAFAYGFGPNGGGGIVVYSGFLDRVLSKYPSTSAPPTAQNAGSQAQSTPLLSGFLGGLFPRQSNPSTPQIPTSYRPTQEQTDELAILLSHELAHLVLSHHLETLSSATVVIPGALSMLSDLMRAVLFPVTMLFGPFVNDAVANFGRVGSVEVGKLSEYCTSMMQEFEADAVSARILAHAGYDARKAVRFWETRRDAESVECSPKSGNTFDASVLAKRMSSQTHPRDGERVARLKAELNEWERIRKQYVKKVERYEKWHGIDAHKEEPKHA</sequence>
<keyword evidence="5" id="KW-0862">Zinc</keyword>
<proteinExistence type="predicted"/>
<evidence type="ECO:0000256" key="5">
    <source>
        <dbReference type="ARBA" id="ARBA00022833"/>
    </source>
</evidence>
<accession>A0A0H2SJU8</accession>
<keyword evidence="7" id="KW-1133">Transmembrane helix</keyword>
<dbReference type="Pfam" id="PF01435">
    <property type="entry name" value="Peptidase_M48"/>
    <property type="match status" value="1"/>
</dbReference>
<dbReference type="PANTHER" id="PTHR22726">
    <property type="entry name" value="METALLOENDOPEPTIDASE OMA1"/>
    <property type="match status" value="1"/>
</dbReference>